<name>A0A4U1B9M3_9GAMM</name>
<protein>
    <recommendedName>
        <fullName evidence="4">Outer membrane protein beta-barrel domain-containing protein</fullName>
    </recommendedName>
</protein>
<dbReference type="OrthoDB" id="6398712at2"/>
<reference evidence="2 3" key="1">
    <citation type="submission" date="2019-04" db="EMBL/GenBank/DDBJ databases">
        <title>Thalassotalea guangxiensis sp. nov., isolated from sediment of the coastal wetland.</title>
        <authorList>
            <person name="Zheng S."/>
            <person name="Zhang D."/>
        </authorList>
    </citation>
    <scope>NUCLEOTIDE SEQUENCE [LARGE SCALE GENOMIC DNA]</scope>
    <source>
        <strain evidence="2 3">ZS-4</strain>
    </source>
</reference>
<feature type="signal peptide" evidence="1">
    <location>
        <begin position="1"/>
        <end position="20"/>
    </location>
</feature>
<evidence type="ECO:0008006" key="4">
    <source>
        <dbReference type="Google" id="ProtNLM"/>
    </source>
</evidence>
<dbReference type="EMBL" id="SWDB01000003">
    <property type="protein sequence ID" value="TKB47411.1"/>
    <property type="molecule type" value="Genomic_DNA"/>
</dbReference>
<proteinExistence type="predicted"/>
<evidence type="ECO:0000313" key="3">
    <source>
        <dbReference type="Proteomes" id="UP000307999"/>
    </source>
</evidence>
<accession>A0A4U1B9M3</accession>
<comment type="caution">
    <text evidence="2">The sequence shown here is derived from an EMBL/GenBank/DDBJ whole genome shotgun (WGS) entry which is preliminary data.</text>
</comment>
<feature type="chain" id="PRO_5020453959" description="Outer membrane protein beta-barrel domain-containing protein" evidence="1">
    <location>
        <begin position="21"/>
        <end position="155"/>
    </location>
</feature>
<keyword evidence="1" id="KW-0732">Signal</keyword>
<sequence length="155" mass="16390">MNKFALTLLISLNLSLVAESAAEDTFTFGLGAGSLYSGLGANVGIQTKKDIKYLAVGCVSYSSMYGATCGVGAGWVHTDIFNFQTPNHGLGIYVGIVGDQYDYFDRDAVYGAGVGYHYFFSGIDKSGVNLGFTATGADSKDGFDLGGMFQLGYQF</sequence>
<dbReference type="AlphaFoldDB" id="A0A4U1B9M3"/>
<evidence type="ECO:0000313" key="2">
    <source>
        <dbReference type="EMBL" id="TKB47411.1"/>
    </source>
</evidence>
<keyword evidence="3" id="KW-1185">Reference proteome</keyword>
<evidence type="ECO:0000256" key="1">
    <source>
        <dbReference type="SAM" id="SignalP"/>
    </source>
</evidence>
<organism evidence="2 3">
    <name type="scientific">Thalassotalea mangrovi</name>
    <dbReference type="NCBI Taxonomy" id="2572245"/>
    <lineage>
        <taxon>Bacteria</taxon>
        <taxon>Pseudomonadati</taxon>
        <taxon>Pseudomonadota</taxon>
        <taxon>Gammaproteobacteria</taxon>
        <taxon>Alteromonadales</taxon>
        <taxon>Colwelliaceae</taxon>
        <taxon>Thalassotalea</taxon>
    </lineage>
</organism>
<gene>
    <name evidence="2" type="ORF">E8M12_01075</name>
</gene>
<dbReference type="Proteomes" id="UP000307999">
    <property type="component" value="Unassembled WGS sequence"/>
</dbReference>
<dbReference type="RefSeq" id="WP_136734222.1">
    <property type="nucleotide sequence ID" value="NZ_SWDB01000003.1"/>
</dbReference>